<dbReference type="EMBL" id="BSUZ01000001">
    <property type="protein sequence ID" value="GMA89157.1"/>
    <property type="molecule type" value="Genomic_DNA"/>
</dbReference>
<reference evidence="2" key="1">
    <citation type="journal article" date="2019" name="Int. J. Syst. Evol. Microbiol.">
        <title>The Global Catalogue of Microorganisms (GCM) 10K type strain sequencing project: providing services to taxonomists for standard genome sequencing and annotation.</title>
        <authorList>
            <consortium name="The Broad Institute Genomics Platform"/>
            <consortium name="The Broad Institute Genome Sequencing Center for Infectious Disease"/>
            <person name="Wu L."/>
            <person name="Ma J."/>
        </authorList>
    </citation>
    <scope>NUCLEOTIDE SEQUENCE [LARGE SCALE GENOMIC DNA]</scope>
    <source>
        <strain evidence="2">NBRC 108730</strain>
    </source>
</reference>
<comment type="caution">
    <text evidence="1">The sequence shown here is derived from an EMBL/GenBank/DDBJ whole genome shotgun (WGS) entry which is preliminary data.</text>
</comment>
<evidence type="ECO:0000313" key="2">
    <source>
        <dbReference type="Proteomes" id="UP001157017"/>
    </source>
</evidence>
<gene>
    <name evidence="1" type="ORF">GCM10025868_44070</name>
</gene>
<keyword evidence="2" id="KW-1185">Reference proteome</keyword>
<protein>
    <recommendedName>
        <fullName evidence="3">DHHA1 domain-containing protein</fullName>
    </recommendedName>
</protein>
<sequence>MLEHENVESILATPDVAERVEPVPRAERACSSPSLRRCSTVRGDLVVVDLRTEDVIHAGNRFMVYALFPQCRVSVHVIWGKQQLNTVLAVGKSILDRTSPVDVGALMLEHGGGGHQAAGTCQVEHDQADAVLALVADRVNGVAAQQVV</sequence>
<accession>A0ABQ6JLL1</accession>
<dbReference type="Proteomes" id="UP001157017">
    <property type="component" value="Unassembled WGS sequence"/>
</dbReference>
<organism evidence="1 2">
    <name type="scientific">Angustibacter aerolatus</name>
    <dbReference type="NCBI Taxonomy" id="1162965"/>
    <lineage>
        <taxon>Bacteria</taxon>
        <taxon>Bacillati</taxon>
        <taxon>Actinomycetota</taxon>
        <taxon>Actinomycetes</taxon>
        <taxon>Kineosporiales</taxon>
        <taxon>Kineosporiaceae</taxon>
    </lineage>
</organism>
<proteinExistence type="predicted"/>
<evidence type="ECO:0008006" key="3">
    <source>
        <dbReference type="Google" id="ProtNLM"/>
    </source>
</evidence>
<evidence type="ECO:0000313" key="1">
    <source>
        <dbReference type="EMBL" id="GMA89157.1"/>
    </source>
</evidence>
<name>A0ABQ6JLL1_9ACTN</name>